<evidence type="ECO:0000256" key="5">
    <source>
        <dbReference type="ARBA" id="ARBA00023295"/>
    </source>
</evidence>
<dbReference type="RefSeq" id="WP_132128080.1">
    <property type="nucleotide sequence ID" value="NZ_CP042432.1"/>
</dbReference>
<dbReference type="PANTHER" id="PTHR22600">
    <property type="entry name" value="BETA-HEXOSAMINIDASE"/>
    <property type="match status" value="1"/>
</dbReference>
<dbReference type="Proteomes" id="UP000295807">
    <property type="component" value="Unassembled WGS sequence"/>
</dbReference>
<name>A0A4R3KUK7_9SPHI</name>
<evidence type="ECO:0000256" key="2">
    <source>
        <dbReference type="ARBA" id="ARBA00006285"/>
    </source>
</evidence>
<feature type="signal peptide" evidence="8">
    <location>
        <begin position="1"/>
        <end position="24"/>
    </location>
</feature>
<dbReference type="CDD" id="cd06563">
    <property type="entry name" value="GH20_chitobiase-like"/>
    <property type="match status" value="1"/>
</dbReference>
<dbReference type="GO" id="GO:0005975">
    <property type="term" value="P:carbohydrate metabolic process"/>
    <property type="evidence" value="ECO:0007669"/>
    <property type="project" value="InterPro"/>
</dbReference>
<dbReference type="SUPFAM" id="SSF55545">
    <property type="entry name" value="beta-N-acetylhexosaminidase-like domain"/>
    <property type="match status" value="1"/>
</dbReference>
<evidence type="ECO:0000259" key="9">
    <source>
        <dbReference type="Pfam" id="PF00728"/>
    </source>
</evidence>
<evidence type="ECO:0000256" key="3">
    <source>
        <dbReference type="ARBA" id="ARBA00012663"/>
    </source>
</evidence>
<dbReference type="GO" id="GO:0030203">
    <property type="term" value="P:glycosaminoglycan metabolic process"/>
    <property type="evidence" value="ECO:0007669"/>
    <property type="project" value="TreeGrafter"/>
</dbReference>
<comment type="catalytic activity">
    <reaction evidence="1">
        <text>Hydrolysis of terminal non-reducing N-acetyl-D-hexosamine residues in N-acetyl-beta-D-hexosaminides.</text>
        <dbReference type="EC" id="3.2.1.52"/>
    </reaction>
</comment>
<dbReference type="PRINTS" id="PR00738">
    <property type="entry name" value="GLHYDRLASE20"/>
</dbReference>
<keyword evidence="5" id="KW-0326">Glycosidase</keyword>
<dbReference type="GO" id="GO:0016020">
    <property type="term" value="C:membrane"/>
    <property type="evidence" value="ECO:0007669"/>
    <property type="project" value="TreeGrafter"/>
</dbReference>
<feature type="domain" description="Glycoside hydrolase family 20 catalytic" evidence="9">
    <location>
        <begin position="200"/>
        <end position="546"/>
    </location>
</feature>
<dbReference type="InterPro" id="IPR017853">
    <property type="entry name" value="GH"/>
</dbReference>
<feature type="chain" id="PRO_5021024699" description="beta-N-acetylhexosaminidase" evidence="8">
    <location>
        <begin position="25"/>
        <end position="666"/>
    </location>
</feature>
<sequence length="666" mass="74826">MIKVYVSFFLFLLAGSISESFAQAALQQTETTTHGPLAGASPEVAGTSGPAADPPEKRINLIPVPVNMEAGEGVFKLDSVTPILIDPNNANLKDLAALFSEMIALPTGYSFPVSAPGKVEGGKGIYLALNDVRDQLIGEEGYRLEASPAKVSIHANEAAGLFYGMQTLMQLLPAEIAARRHVKGVHWEIPSVLITDFPRFEWRGLMLDVSRHFFPVPFVKKYIDQLAKYKMNVFHWHLTDDQGWRIEIKSLPKLTSVGAWRVPRTGLWWERDRPAPGELPSYGGYYSQEEIKEVVRYAEKRFVTVLPEIDVPGHSLAAIAAYPELACVEDTYYVNPGSRYYAEIDNSLCAGNEQVYQFLDKVLTEVAQLFPGKYIHIGGDEAYKGFWRKCPKCQRKMQAEGLSNVNQLQSYFIKRAEKILHAKGKRLIGWDEILEGGLAPEATVMSWRGMEGGIKAAKMGHHVIMTPNSHCYLDLYQGDPAAEPPTYSMLRLTDSYIFNPVPDGVNPEMILGGQGNLWTESVPNGRHAEYMTWPRGLALAEVFWSQQERRNWADFIRRMEVHFNRFDAAEINYSRSAYDPIVTPKWGPDKKEMLITLSTEIPGTDIFYTFDGTWPDKFLDQYMGEPLSPPKDADTFRVTTYKDGKKVGKTISFKIPELYGKLPAPM</sequence>
<feature type="region of interest" description="Disordered" evidence="7">
    <location>
        <begin position="32"/>
        <end position="56"/>
    </location>
</feature>
<evidence type="ECO:0000259" key="10">
    <source>
        <dbReference type="Pfam" id="PF02838"/>
    </source>
</evidence>
<comment type="caution">
    <text evidence="11">The sequence shown here is derived from an EMBL/GenBank/DDBJ whole genome shotgun (WGS) entry which is preliminary data.</text>
</comment>
<keyword evidence="8" id="KW-0732">Signal</keyword>
<dbReference type="InterPro" id="IPR026876">
    <property type="entry name" value="Fn3_assoc_repeat"/>
</dbReference>
<dbReference type="InterPro" id="IPR015883">
    <property type="entry name" value="Glyco_hydro_20_cat"/>
</dbReference>
<evidence type="ECO:0000256" key="7">
    <source>
        <dbReference type="SAM" id="MobiDB-lite"/>
    </source>
</evidence>
<proteinExistence type="inferred from homology"/>
<dbReference type="Gene3D" id="3.20.20.80">
    <property type="entry name" value="Glycosidases"/>
    <property type="match status" value="1"/>
</dbReference>
<evidence type="ECO:0000256" key="8">
    <source>
        <dbReference type="SAM" id="SignalP"/>
    </source>
</evidence>
<dbReference type="Pfam" id="PF00728">
    <property type="entry name" value="Glyco_hydro_20"/>
    <property type="match status" value="1"/>
</dbReference>
<dbReference type="Pfam" id="PF02838">
    <property type="entry name" value="Glyco_hydro_20b"/>
    <property type="match status" value="1"/>
</dbReference>
<dbReference type="Gene3D" id="3.30.379.10">
    <property type="entry name" value="Chitobiase/beta-hexosaminidase domain 2-like"/>
    <property type="match status" value="1"/>
</dbReference>
<dbReference type="PANTHER" id="PTHR22600:SF57">
    <property type="entry name" value="BETA-N-ACETYLHEXOSAMINIDASE"/>
    <property type="match status" value="1"/>
</dbReference>
<dbReference type="SUPFAM" id="SSF51445">
    <property type="entry name" value="(Trans)glycosidases"/>
    <property type="match status" value="1"/>
</dbReference>
<evidence type="ECO:0000256" key="1">
    <source>
        <dbReference type="ARBA" id="ARBA00001231"/>
    </source>
</evidence>
<dbReference type="OrthoDB" id="1006965at2"/>
<dbReference type="EC" id="3.2.1.52" evidence="3"/>
<dbReference type="AlphaFoldDB" id="A0A4R3KUK7"/>
<dbReference type="InterPro" id="IPR015882">
    <property type="entry name" value="HEX_bac_N"/>
</dbReference>
<comment type="similarity">
    <text evidence="2">Belongs to the glycosyl hydrolase 20 family.</text>
</comment>
<reference evidence="11 12" key="1">
    <citation type="submission" date="2019-03" db="EMBL/GenBank/DDBJ databases">
        <title>Genomic Encyclopedia of Type Strains, Phase IV (KMG-IV): sequencing the most valuable type-strain genomes for metagenomic binning, comparative biology and taxonomic classification.</title>
        <authorList>
            <person name="Goeker M."/>
        </authorList>
    </citation>
    <scope>NUCLEOTIDE SEQUENCE [LARGE SCALE GENOMIC DNA]</scope>
    <source>
        <strain evidence="11 12">DSM 21100</strain>
    </source>
</reference>
<dbReference type="Pfam" id="PF13287">
    <property type="entry name" value="Fn3_assoc"/>
    <property type="match status" value="1"/>
</dbReference>
<dbReference type="GO" id="GO:0004563">
    <property type="term" value="F:beta-N-acetylhexosaminidase activity"/>
    <property type="evidence" value="ECO:0007669"/>
    <property type="project" value="UniProtKB-EC"/>
</dbReference>
<organism evidence="11 12">
    <name type="scientific">Anseongella ginsenosidimutans</name>
    <dbReference type="NCBI Taxonomy" id="496056"/>
    <lineage>
        <taxon>Bacteria</taxon>
        <taxon>Pseudomonadati</taxon>
        <taxon>Bacteroidota</taxon>
        <taxon>Sphingobacteriia</taxon>
        <taxon>Sphingobacteriales</taxon>
        <taxon>Sphingobacteriaceae</taxon>
        <taxon>Anseongella</taxon>
    </lineage>
</organism>
<evidence type="ECO:0000313" key="11">
    <source>
        <dbReference type="EMBL" id="TCS88975.1"/>
    </source>
</evidence>
<keyword evidence="4" id="KW-0378">Hydrolase</keyword>
<keyword evidence="12" id="KW-1185">Reference proteome</keyword>
<protein>
    <recommendedName>
        <fullName evidence="3">beta-N-acetylhexosaminidase</fullName>
        <ecNumber evidence="3">3.2.1.52</ecNumber>
    </recommendedName>
</protein>
<dbReference type="InterPro" id="IPR025705">
    <property type="entry name" value="Beta_hexosaminidase_sua/sub"/>
</dbReference>
<gene>
    <name evidence="11" type="ORF">EDD80_102166</name>
</gene>
<evidence type="ECO:0000313" key="12">
    <source>
        <dbReference type="Proteomes" id="UP000295807"/>
    </source>
</evidence>
<evidence type="ECO:0000256" key="6">
    <source>
        <dbReference type="PIRSR" id="PIRSR625705-1"/>
    </source>
</evidence>
<feature type="active site" description="Proton donor" evidence="6">
    <location>
        <position position="381"/>
    </location>
</feature>
<dbReference type="EMBL" id="SMAD01000002">
    <property type="protein sequence ID" value="TCS88975.1"/>
    <property type="molecule type" value="Genomic_DNA"/>
</dbReference>
<dbReference type="InterPro" id="IPR029018">
    <property type="entry name" value="Hex-like_dom2"/>
</dbReference>
<accession>A0A4R3KUK7</accession>
<evidence type="ECO:0000256" key="4">
    <source>
        <dbReference type="ARBA" id="ARBA00022801"/>
    </source>
</evidence>
<feature type="domain" description="Beta-hexosaminidase bacterial type N-terminal" evidence="10">
    <location>
        <begin position="59"/>
        <end position="196"/>
    </location>
</feature>